<sequence length="96" mass="10841">MDGFSQEVKHLKFENRAYIKALIDEAIKAKDLECQQVASVKNDKWVAEIVEVQAQAKTKVEATQKSLQTHKAQVKILGQNEILASVEVSNKVKEYI</sequence>
<reference evidence="1 2" key="1">
    <citation type="submission" date="2024-11" db="EMBL/GenBank/DDBJ databases">
        <title>A near-complete genome assembly of Cinchona calisaya.</title>
        <authorList>
            <person name="Lian D.C."/>
            <person name="Zhao X.W."/>
            <person name="Wei L."/>
        </authorList>
    </citation>
    <scope>NUCLEOTIDE SEQUENCE [LARGE SCALE GENOMIC DNA]</scope>
    <source>
        <tissue evidence="1">Nenye</tissue>
    </source>
</reference>
<accession>A0ABD2Z8Y9</accession>
<dbReference type="AlphaFoldDB" id="A0ABD2Z8Y9"/>
<evidence type="ECO:0000313" key="1">
    <source>
        <dbReference type="EMBL" id="KAL3515924.1"/>
    </source>
</evidence>
<organism evidence="1 2">
    <name type="scientific">Cinchona calisaya</name>
    <dbReference type="NCBI Taxonomy" id="153742"/>
    <lineage>
        <taxon>Eukaryota</taxon>
        <taxon>Viridiplantae</taxon>
        <taxon>Streptophyta</taxon>
        <taxon>Embryophyta</taxon>
        <taxon>Tracheophyta</taxon>
        <taxon>Spermatophyta</taxon>
        <taxon>Magnoliopsida</taxon>
        <taxon>eudicotyledons</taxon>
        <taxon>Gunneridae</taxon>
        <taxon>Pentapetalae</taxon>
        <taxon>asterids</taxon>
        <taxon>lamiids</taxon>
        <taxon>Gentianales</taxon>
        <taxon>Rubiaceae</taxon>
        <taxon>Cinchonoideae</taxon>
        <taxon>Cinchoneae</taxon>
        <taxon>Cinchona</taxon>
    </lineage>
</organism>
<protein>
    <submittedName>
        <fullName evidence="1">Uncharacterized protein</fullName>
    </submittedName>
</protein>
<comment type="caution">
    <text evidence="1">The sequence shown here is derived from an EMBL/GenBank/DDBJ whole genome shotgun (WGS) entry which is preliminary data.</text>
</comment>
<keyword evidence="2" id="KW-1185">Reference proteome</keyword>
<evidence type="ECO:0000313" key="2">
    <source>
        <dbReference type="Proteomes" id="UP001630127"/>
    </source>
</evidence>
<proteinExistence type="predicted"/>
<dbReference type="EMBL" id="JBJUIK010000010">
    <property type="protein sequence ID" value="KAL3515924.1"/>
    <property type="molecule type" value="Genomic_DNA"/>
</dbReference>
<dbReference type="Proteomes" id="UP001630127">
    <property type="component" value="Unassembled WGS sequence"/>
</dbReference>
<gene>
    <name evidence="1" type="ORF">ACH5RR_022826</name>
</gene>
<name>A0ABD2Z8Y9_9GENT</name>